<dbReference type="CDD" id="cd11293">
    <property type="entry name" value="gelsolin_S4_like"/>
    <property type="match status" value="1"/>
</dbReference>
<dbReference type="GO" id="GO:0015629">
    <property type="term" value="C:actin cytoskeleton"/>
    <property type="evidence" value="ECO:0007669"/>
    <property type="project" value="TreeGrafter"/>
</dbReference>
<dbReference type="InterPro" id="IPR029006">
    <property type="entry name" value="ADF-H/Gelsolin-like_dom_sf"/>
</dbReference>
<dbReference type="FunFam" id="3.40.20.10:FF:000001">
    <property type="entry name" value="Gelsolin"/>
    <property type="match status" value="1"/>
</dbReference>
<dbReference type="PRINTS" id="PR00597">
    <property type="entry name" value="GELSOLIN"/>
</dbReference>
<dbReference type="GO" id="GO:0051016">
    <property type="term" value="P:barbed-end actin filament capping"/>
    <property type="evidence" value="ECO:0007669"/>
    <property type="project" value="TreeGrafter"/>
</dbReference>
<accession>A0A7R9P4U6</accession>
<feature type="domain" description="Gelsolin-like" evidence="2">
    <location>
        <begin position="472"/>
        <end position="519"/>
    </location>
</feature>
<dbReference type="CDD" id="cd11289">
    <property type="entry name" value="gelsolin_S2_like"/>
    <property type="match status" value="1"/>
</dbReference>
<reference evidence="3" key="1">
    <citation type="submission" date="2020-11" db="EMBL/GenBank/DDBJ databases">
        <authorList>
            <person name="Tran Van P."/>
        </authorList>
    </citation>
    <scope>NUCLEOTIDE SEQUENCE</scope>
</reference>
<dbReference type="GO" id="GO:0008154">
    <property type="term" value="P:actin polymerization or depolymerization"/>
    <property type="evidence" value="ECO:0007669"/>
    <property type="project" value="TreeGrafter"/>
</dbReference>
<dbReference type="Gene3D" id="3.40.20.10">
    <property type="entry name" value="Severin"/>
    <property type="match status" value="6"/>
</dbReference>
<dbReference type="GO" id="GO:0051014">
    <property type="term" value="P:actin filament severing"/>
    <property type="evidence" value="ECO:0007669"/>
    <property type="project" value="TreeGrafter"/>
</dbReference>
<dbReference type="SUPFAM" id="SSF55753">
    <property type="entry name" value="Actin depolymerizing proteins"/>
    <property type="match status" value="6"/>
</dbReference>
<feature type="domain" description="Gelsolin-like" evidence="2">
    <location>
        <begin position="223"/>
        <end position="280"/>
    </location>
</feature>
<feature type="domain" description="Gelsolin-like" evidence="2">
    <location>
        <begin position="103"/>
        <end position="184"/>
    </location>
</feature>
<keyword evidence="1" id="KW-0677">Repeat</keyword>
<dbReference type="GO" id="GO:0005546">
    <property type="term" value="F:phosphatidylinositol-4,5-bisphosphate binding"/>
    <property type="evidence" value="ECO:0007669"/>
    <property type="project" value="TreeGrafter"/>
</dbReference>
<dbReference type="EMBL" id="OE179906">
    <property type="protein sequence ID" value="CAD7570082.1"/>
    <property type="molecule type" value="Genomic_DNA"/>
</dbReference>
<evidence type="ECO:0000259" key="2">
    <source>
        <dbReference type="Pfam" id="PF00626"/>
    </source>
</evidence>
<dbReference type="GO" id="GO:0051015">
    <property type="term" value="F:actin filament binding"/>
    <property type="evidence" value="ECO:0007669"/>
    <property type="project" value="InterPro"/>
</dbReference>
<dbReference type="AlphaFoldDB" id="A0A7R9P4U6"/>
<protein>
    <submittedName>
        <fullName evidence="3">(California timema) hypothetical protein</fullName>
    </submittedName>
</protein>
<evidence type="ECO:0000313" key="3">
    <source>
        <dbReference type="EMBL" id="CAD7570082.1"/>
    </source>
</evidence>
<dbReference type="CDD" id="cd11291">
    <property type="entry name" value="gelsolin_S6_like"/>
    <property type="match status" value="1"/>
</dbReference>
<sequence length="976" mass="109475">MSVRDRIVEGVAGGTKEVGYRSLRVGARDEHFPGNFESENCLQWRLAVEGLNYGGSLVEMFTPDLAPCYTDLSEECYTDLSEECYTDLSEECYTDLSEECYNFEAVPYPKADYGKFYTGDSYIVLFTRVNKGTFSWDIHFWLGNETSQDESGAAAILSVELDDSLGGAPVQYREVQEHESRLFLSHFASGVRYLAGGVASGFTHVDPDAVEKRLFQVKGKRNVALNVSSMNKGDCFILDVGTDIYVYTGQNSKRTERLKAISAANQIRDQDHSGRARVHIIDSFSDAGEIAQFFEKLGSGSASEVAEEQVGGDDLEFERSQEAVVTLYKVSDDSGEMSMTKVGVKPLHQNQLNSSVSYILARYVRVGSVTLSGTRTPQARDKSQVKSVLSSTAEDGEIEVRITSVYTSSNKLLPDLSGEFVVLDKTLLGQRSDQQLRREQLSGAERTAQWLGEETDVKSVHLENTHQTWLRFDCFILDTVTSGIFVWIGKQCNKDEKVEAMRRAQRFLTSNNYPEWTTLANPRIPVETQFCFDMVRPTSVATWFKASLSCQTDLLMTGRSMFEFQSGQLRECDHYYKVRSNPLVVPLTAAMPEEDFDPSSLHTSRLRLLAKNSGHAFGFMPDNGTGSVEIWRVENFELVPVDPENYGFFFGGDSYVVKYTYEKNNRQNIIIYYWQGRESTQDERAAAAIHAVRLDNEVNGKAVQVRVTQGNEPRHFLRIFKGKMIVFLGGKASGFRNLKDHDTYDMDGTRLFHIQGTSADDVRAVQVPEVAASLNSDDVFVLETPNATYLWLGNGAIDEEKEFGANAVSLVSPDTEATNVTEGEEPEEFWSALGGQGSYKTAQDNGTPLLGPRLFHCWVSAAGKLRVEEVDDYKQEDLNEDDIMVLDSGDEIYVWVGKLSTPEERQLGSKMAEEYLKSDPTERSHELNLIFTVKQADEPESFKSLFPSWDPAHWEDQVRISATWAVLTTNRVLCDL</sequence>
<organism evidence="3">
    <name type="scientific">Timema californicum</name>
    <name type="common">California timema</name>
    <name type="synonym">Walking stick</name>
    <dbReference type="NCBI Taxonomy" id="61474"/>
    <lineage>
        <taxon>Eukaryota</taxon>
        <taxon>Metazoa</taxon>
        <taxon>Ecdysozoa</taxon>
        <taxon>Arthropoda</taxon>
        <taxon>Hexapoda</taxon>
        <taxon>Insecta</taxon>
        <taxon>Pterygota</taxon>
        <taxon>Neoptera</taxon>
        <taxon>Polyneoptera</taxon>
        <taxon>Phasmatodea</taxon>
        <taxon>Timematodea</taxon>
        <taxon>Timematoidea</taxon>
        <taxon>Timematidae</taxon>
        <taxon>Timema</taxon>
    </lineage>
</organism>
<dbReference type="InterPro" id="IPR007122">
    <property type="entry name" value="Villin/Gelsolin"/>
</dbReference>
<feature type="domain" description="Gelsolin-like" evidence="2">
    <location>
        <begin position="763"/>
        <end position="830"/>
    </location>
</feature>
<dbReference type="InterPro" id="IPR007123">
    <property type="entry name" value="Gelsolin-like_dom"/>
</dbReference>
<dbReference type="PANTHER" id="PTHR11977:SF123">
    <property type="entry name" value="GELSOLIN"/>
    <property type="match status" value="1"/>
</dbReference>
<gene>
    <name evidence="3" type="ORF">TCMB3V08_LOCUS2795</name>
</gene>
<dbReference type="Pfam" id="PF00626">
    <property type="entry name" value="Gelsolin"/>
    <property type="match status" value="6"/>
</dbReference>
<feature type="domain" description="Gelsolin-like" evidence="2">
    <location>
        <begin position="868"/>
        <end position="942"/>
    </location>
</feature>
<proteinExistence type="predicted"/>
<dbReference type="CDD" id="cd11288">
    <property type="entry name" value="gelsolin_S5_like"/>
    <property type="match status" value="1"/>
</dbReference>
<dbReference type="CDD" id="cd11290">
    <property type="entry name" value="gelsolin_S1_like"/>
    <property type="match status" value="1"/>
</dbReference>
<feature type="domain" description="Gelsolin-like" evidence="2">
    <location>
        <begin position="635"/>
        <end position="717"/>
    </location>
</feature>
<evidence type="ECO:0000256" key="1">
    <source>
        <dbReference type="ARBA" id="ARBA00022737"/>
    </source>
</evidence>
<dbReference type="SMART" id="SM00262">
    <property type="entry name" value="GEL"/>
    <property type="match status" value="6"/>
</dbReference>
<dbReference type="PANTHER" id="PTHR11977">
    <property type="entry name" value="VILLIN"/>
    <property type="match status" value="1"/>
</dbReference>
<dbReference type="GO" id="GO:0005737">
    <property type="term" value="C:cytoplasm"/>
    <property type="evidence" value="ECO:0007669"/>
    <property type="project" value="TreeGrafter"/>
</dbReference>
<name>A0A7R9P4U6_TIMCA</name>